<dbReference type="EMBL" id="CP102487">
    <property type="protein sequence ID" value="UUX59067.1"/>
    <property type="molecule type" value="Genomic_DNA"/>
</dbReference>
<dbReference type="RefSeq" id="WP_171919894.1">
    <property type="nucleotide sequence ID" value="NZ_CP042260.1"/>
</dbReference>
<accession>A0AA95BS02</accession>
<organism evidence="1 2">
    <name type="scientific">Glutamicibacter halophytocola</name>
    <dbReference type="NCBI Taxonomy" id="1933880"/>
    <lineage>
        <taxon>Bacteria</taxon>
        <taxon>Bacillati</taxon>
        <taxon>Actinomycetota</taxon>
        <taxon>Actinomycetes</taxon>
        <taxon>Micrococcales</taxon>
        <taxon>Micrococcaceae</taxon>
        <taxon>Glutamicibacter</taxon>
    </lineage>
</organism>
<protein>
    <submittedName>
        <fullName evidence="1">Uncharacterized protein</fullName>
    </submittedName>
</protein>
<sequence>MLTLTSDVSVSECGAVFIDRRDPAALIDGMLHLGQIMAVRGGLCRLKGNTLMLFYR</sequence>
<dbReference type="AlphaFoldDB" id="A0AA95BS02"/>
<name>A0AA95BS02_9MICC</name>
<gene>
    <name evidence="1" type="ORF">NUH22_17505</name>
</gene>
<proteinExistence type="predicted"/>
<evidence type="ECO:0000313" key="1">
    <source>
        <dbReference type="EMBL" id="UUX59067.1"/>
    </source>
</evidence>
<evidence type="ECO:0000313" key="2">
    <source>
        <dbReference type="Proteomes" id="UP001060018"/>
    </source>
</evidence>
<reference evidence="1" key="1">
    <citation type="journal article" date="2022" name="Pest Manag. Sci.">
        <title>Glutamicibacter halophytocola-mediated host fitness of potato tuber moth on Solanaceae crops.</title>
        <authorList>
            <person name="Wang W."/>
            <person name="Xiao G."/>
            <person name="Du G."/>
            <person name="Chang L."/>
            <person name="Yang Y."/>
            <person name="Ye J."/>
            <person name="Chen B."/>
        </authorList>
    </citation>
    <scope>NUCLEOTIDE SEQUENCE</scope>
    <source>
        <strain evidence="1">S2</strain>
    </source>
</reference>
<dbReference type="Proteomes" id="UP001060018">
    <property type="component" value="Chromosome"/>
</dbReference>